<keyword evidence="1" id="KW-0812">Transmembrane</keyword>
<evidence type="ECO:0000256" key="1">
    <source>
        <dbReference type="SAM" id="Phobius"/>
    </source>
</evidence>
<keyword evidence="1" id="KW-0472">Membrane</keyword>
<feature type="transmembrane region" description="Helical" evidence="1">
    <location>
        <begin position="56"/>
        <end position="75"/>
    </location>
</feature>
<protein>
    <submittedName>
        <fullName evidence="2">Uncharacterized protein</fullName>
    </submittedName>
</protein>
<dbReference type="PROSITE" id="PS51257">
    <property type="entry name" value="PROKAR_LIPOPROTEIN"/>
    <property type="match status" value="1"/>
</dbReference>
<dbReference type="Proteomes" id="UP000034228">
    <property type="component" value="Unassembled WGS sequence"/>
</dbReference>
<reference evidence="2 3" key="1">
    <citation type="submission" date="2015-03" db="EMBL/GenBank/DDBJ databases">
        <title>Draft genome sequences of two protease-producing strains of Arsukibacterium isolated from two cold and alkaline environments.</title>
        <authorList>
            <person name="Lylloff J.E."/>
            <person name="Skov L.B."/>
            <person name="Jepsen M."/>
            <person name="Hallin P.F."/>
            <person name="Sorensen S.J."/>
            <person name="Stougaard P."/>
            <person name="Glaring M.A."/>
        </authorList>
    </citation>
    <scope>NUCLEOTIDE SEQUENCE [LARGE SCALE GENOMIC DNA]</scope>
    <source>
        <strain evidence="2 3">GCM72</strain>
    </source>
</reference>
<proteinExistence type="predicted"/>
<keyword evidence="1" id="KW-1133">Transmembrane helix</keyword>
<comment type="caution">
    <text evidence="2">The sequence shown here is derived from an EMBL/GenBank/DDBJ whole genome shotgun (WGS) entry which is preliminary data.</text>
</comment>
<evidence type="ECO:0000313" key="3">
    <source>
        <dbReference type="Proteomes" id="UP000034228"/>
    </source>
</evidence>
<accession>A0A0M2V842</accession>
<dbReference type="STRING" id="336831.WG68_02145"/>
<dbReference type="AlphaFoldDB" id="A0A0M2V842"/>
<sequence length="76" mass="8625">MSAALTRRLTLSGYLALNYGVAAACQALPINWYLLVFESKMTCFALFCINDFMAKALYTGRSLLLILWRMLWLALL</sequence>
<evidence type="ECO:0000313" key="2">
    <source>
        <dbReference type="EMBL" id="KKO46776.1"/>
    </source>
</evidence>
<dbReference type="EMBL" id="LAHO01000002">
    <property type="protein sequence ID" value="KKO46776.1"/>
    <property type="molecule type" value="Genomic_DNA"/>
</dbReference>
<name>A0A0M2V842_9GAMM</name>
<organism evidence="2 3">
    <name type="scientific">Arsukibacterium ikkense</name>
    <dbReference type="NCBI Taxonomy" id="336831"/>
    <lineage>
        <taxon>Bacteria</taxon>
        <taxon>Pseudomonadati</taxon>
        <taxon>Pseudomonadota</taxon>
        <taxon>Gammaproteobacteria</taxon>
        <taxon>Chromatiales</taxon>
        <taxon>Chromatiaceae</taxon>
        <taxon>Arsukibacterium</taxon>
    </lineage>
</organism>
<keyword evidence="3" id="KW-1185">Reference proteome</keyword>
<gene>
    <name evidence="2" type="ORF">WG68_02145</name>
</gene>